<sequence>TSSIKVAVRQDLRQVNLRAWLEKPGKRSYLKITITPLCPHILIENSHIRLINNCSDLDLSALKNLDSNIKKNTGFIKKCKTGLTADVSAQLLNDIKKLSLEKYISEIVTAILEGLLRCKLSVDVAAAVEVISALHQRFPDTFTLLLTYHLIKALAPSPKLTHQQLAQAGTTPEQREKEESARVSRQRVLCRVAADLWLAGVLRNVEDGVATLSAEGTAGVSNKTPQVAKDSVASLLVGQGKDSKNHTVENIKSFPNFVYSVLHDLLAGDKDHVNLPILLTVLKIHGKELTGIIPRKSKASGEGKDSETKPATADEGNPAAPIDNIVPSAQQQLFKNMFVEYYKGLENHLVRDHKELKKLERKNEASLFSRGELSEERQQQFEKQFKALEKLSTSAQSVADALDLDMPVLKDEKEDLIGIIESNGGSEEKGASSSVFEDEDSIVFYEQILDLRTLVPRIFLETSKSKKEKKEDGAEAEKDGDKSSGKDEHSASGGNNRYKDTTDELDDLEGSADVMMESIDAELDEMNLDENTGTESYLAEDTITTIQESLSTASKTTATQLDAFLAKLPSMCNRDMIDQAAVDFCYLNSKLSRNRLIKTLVQVPRDRHDLLPYYARMIATFKPYYPDVGEEVLAALEREFRGLLRKKHLDLSESRAKNIKFLSELVKFSITPLPIIFHCLKVLLEEFVPQNIIVACALLETCGRFLKRKSAATSTRLDAMLDILKRKKIVFHLEPRFLLMIDNAYYQCNPPEQKTRRKREIPPIEQFVRKLIYLDLSKKNVESTHKLLRKLDWNNKEIYDLVLRLFSKVWKIKFSNIHFMAILVNGLGRYHPDFSIGVVDSVVETIKVGLEQNNFRHNQRRIAVVKFLGELYNYRMVDSPLIFSTLDTLISTGHEQGRASPDRPSFIDSPIDCFRIRLVCTLLDTCGMCFDHGSSKIKLDAFLVLFQMYILSKEAVPLEIEYMIEDTFSELRPKLRRFQTYEEALAAVEALHGPLGSNNQSNMVHNDDSESEESEGDEDGDDDNQDDDDDDSSEEDDEGLEEDEEMDVLRQPDDEEQAVVLTNQHKPVEEVDEDFEREYLKMMAESMESRKFERKHQTLDVAIPIVRSADRREEPVLSNPDHVAFTLLTKKGNKQQFKTVGLPSDSALVINTRNQREAEREEQQQLKQLVLEYEVREEANQRAVLEQSLRNQGIRINYAEENRRGGNTRDQNSSRQDRTGPDPIKNSPRWGRNQAVGVGAGFGTESALTNLGVDGYERRPTGGQVNRGRGTGNYGSFEDVVLNQILEDAKSRRNVHFLFYIKQLEIIAFIGPDKTGQDLYAVFLNNDRTILSLILILVLVAFDQVH</sequence>
<protein>
    <recommendedName>
        <fullName evidence="5">MIF4G domain-containing protein</fullName>
    </recommendedName>
</protein>
<dbReference type="EMBL" id="JAAAHW010006576">
    <property type="protein sequence ID" value="KAF9958268.1"/>
    <property type="molecule type" value="Genomic_DNA"/>
</dbReference>
<feature type="non-terminal residue" evidence="6">
    <location>
        <position position="1346"/>
    </location>
</feature>
<accession>A0A9P6M0P8</accession>
<feature type="region of interest" description="Disordered" evidence="4">
    <location>
        <begin position="1251"/>
        <end position="1270"/>
    </location>
</feature>
<dbReference type="OrthoDB" id="27832at2759"/>
<dbReference type="PANTHER" id="PTHR12839:SF7">
    <property type="entry name" value="REGULATOR OF NONSENSE TRANSCRIPTS 2"/>
    <property type="match status" value="1"/>
</dbReference>
<dbReference type="InterPro" id="IPR039762">
    <property type="entry name" value="Nmd2/UPF2"/>
</dbReference>
<dbReference type="InterPro" id="IPR003890">
    <property type="entry name" value="MIF4G-like_typ-3"/>
</dbReference>
<organism evidence="6 7">
    <name type="scientific">Modicella reniformis</name>
    <dbReference type="NCBI Taxonomy" id="1440133"/>
    <lineage>
        <taxon>Eukaryota</taxon>
        <taxon>Fungi</taxon>
        <taxon>Fungi incertae sedis</taxon>
        <taxon>Mucoromycota</taxon>
        <taxon>Mortierellomycotina</taxon>
        <taxon>Mortierellomycetes</taxon>
        <taxon>Mortierellales</taxon>
        <taxon>Mortierellaceae</taxon>
        <taxon>Modicella</taxon>
    </lineage>
</organism>
<feature type="compositionally biased region" description="Basic and acidic residues" evidence="4">
    <location>
        <begin position="299"/>
        <end position="308"/>
    </location>
</feature>
<dbReference type="InterPro" id="IPR016024">
    <property type="entry name" value="ARM-type_fold"/>
</dbReference>
<feature type="coiled-coil region" evidence="3">
    <location>
        <begin position="1149"/>
        <end position="1176"/>
    </location>
</feature>
<feature type="domain" description="MIF4G" evidence="5">
    <location>
        <begin position="766"/>
        <end position="974"/>
    </location>
</feature>
<name>A0A9P6M0P8_9FUNG</name>
<evidence type="ECO:0000256" key="3">
    <source>
        <dbReference type="SAM" id="Coils"/>
    </source>
</evidence>
<dbReference type="Pfam" id="PF02854">
    <property type="entry name" value="MIF4G"/>
    <property type="match status" value="2"/>
</dbReference>
<evidence type="ECO:0000256" key="4">
    <source>
        <dbReference type="SAM" id="MobiDB-lite"/>
    </source>
</evidence>
<evidence type="ECO:0000313" key="6">
    <source>
        <dbReference type="EMBL" id="KAF9958268.1"/>
    </source>
</evidence>
<feature type="region of interest" description="Disordered" evidence="4">
    <location>
        <begin position="1196"/>
        <end position="1236"/>
    </location>
</feature>
<feature type="compositionally biased region" description="Acidic residues" evidence="4">
    <location>
        <begin position="1009"/>
        <end position="1046"/>
    </location>
</feature>
<dbReference type="InterPro" id="IPR007193">
    <property type="entry name" value="Upf2/Nmd2_C"/>
</dbReference>
<evidence type="ECO:0000256" key="1">
    <source>
        <dbReference type="ARBA" id="ARBA00004496"/>
    </source>
</evidence>
<feature type="region of interest" description="Disordered" evidence="4">
    <location>
        <begin position="993"/>
        <end position="1052"/>
    </location>
</feature>
<dbReference type="FunFam" id="1.25.40.180:FF:000037">
    <property type="entry name" value="Nonsense-mediated mRNA decay factor (Upf2)"/>
    <property type="match status" value="1"/>
</dbReference>
<dbReference type="PANTHER" id="PTHR12839">
    <property type="entry name" value="NONSENSE-MEDIATED MRNA DECAY PROTEIN 2 UP-FRAMESHIFT SUPPRESSOR 2"/>
    <property type="match status" value="1"/>
</dbReference>
<dbReference type="GO" id="GO:0005737">
    <property type="term" value="C:cytoplasm"/>
    <property type="evidence" value="ECO:0007669"/>
    <property type="project" value="UniProtKB-SubCell"/>
</dbReference>
<dbReference type="Pfam" id="PF04050">
    <property type="entry name" value="Upf2"/>
    <property type="match status" value="1"/>
</dbReference>
<reference evidence="6" key="1">
    <citation type="journal article" date="2020" name="Fungal Divers.">
        <title>Resolving the Mortierellaceae phylogeny through synthesis of multi-gene phylogenetics and phylogenomics.</title>
        <authorList>
            <person name="Vandepol N."/>
            <person name="Liber J."/>
            <person name="Desiro A."/>
            <person name="Na H."/>
            <person name="Kennedy M."/>
            <person name="Barry K."/>
            <person name="Grigoriev I.V."/>
            <person name="Miller A.N."/>
            <person name="O'Donnell K."/>
            <person name="Stajich J.E."/>
            <person name="Bonito G."/>
        </authorList>
    </citation>
    <scope>NUCLEOTIDE SEQUENCE</scope>
    <source>
        <strain evidence="6">MES-2147</strain>
    </source>
</reference>
<dbReference type="GO" id="GO:0003723">
    <property type="term" value="F:RNA binding"/>
    <property type="evidence" value="ECO:0007669"/>
    <property type="project" value="InterPro"/>
</dbReference>
<feature type="domain" description="MIF4G" evidence="5">
    <location>
        <begin position="562"/>
        <end position="751"/>
    </location>
</feature>
<evidence type="ECO:0000313" key="7">
    <source>
        <dbReference type="Proteomes" id="UP000749646"/>
    </source>
</evidence>
<evidence type="ECO:0000259" key="5">
    <source>
        <dbReference type="SMART" id="SM00543"/>
    </source>
</evidence>
<comment type="caution">
    <text evidence="6">The sequence shown here is derived from an EMBL/GenBank/DDBJ whole genome shotgun (WGS) entry which is preliminary data.</text>
</comment>
<dbReference type="GO" id="GO:0000184">
    <property type="term" value="P:nuclear-transcribed mRNA catabolic process, nonsense-mediated decay"/>
    <property type="evidence" value="ECO:0007669"/>
    <property type="project" value="InterPro"/>
</dbReference>
<dbReference type="Gene3D" id="4.10.80.160">
    <property type="match status" value="1"/>
</dbReference>
<evidence type="ECO:0000256" key="2">
    <source>
        <dbReference type="ARBA" id="ARBA00022490"/>
    </source>
</evidence>
<comment type="subcellular location">
    <subcellularLocation>
        <location evidence="1">Cytoplasm</location>
    </subcellularLocation>
</comment>
<feature type="compositionally biased region" description="Basic and acidic residues" evidence="4">
    <location>
        <begin position="464"/>
        <end position="490"/>
    </location>
</feature>
<keyword evidence="3" id="KW-0175">Coiled coil</keyword>
<proteinExistence type="predicted"/>
<gene>
    <name evidence="6" type="ORF">BGZ65_001564</name>
</gene>
<dbReference type="GO" id="GO:0035145">
    <property type="term" value="C:exon-exon junction complex"/>
    <property type="evidence" value="ECO:0007669"/>
    <property type="project" value="TreeGrafter"/>
</dbReference>
<keyword evidence="2" id="KW-0963">Cytoplasm</keyword>
<dbReference type="Proteomes" id="UP000749646">
    <property type="component" value="Unassembled WGS sequence"/>
</dbReference>
<keyword evidence="7" id="KW-1185">Reference proteome</keyword>
<feature type="region of interest" description="Disordered" evidence="4">
    <location>
        <begin position="464"/>
        <end position="503"/>
    </location>
</feature>
<dbReference type="Gene3D" id="1.25.40.180">
    <property type="match status" value="3"/>
</dbReference>
<feature type="domain" description="MIF4G" evidence="5">
    <location>
        <begin position="69"/>
        <end position="346"/>
    </location>
</feature>
<feature type="region of interest" description="Disordered" evidence="4">
    <location>
        <begin position="295"/>
        <end position="323"/>
    </location>
</feature>
<dbReference type="SUPFAM" id="SSF48371">
    <property type="entry name" value="ARM repeat"/>
    <property type="match status" value="2"/>
</dbReference>
<dbReference type="SMART" id="SM00543">
    <property type="entry name" value="MIF4G"/>
    <property type="match status" value="3"/>
</dbReference>